<feature type="chain" id="PRO_5045180870" evidence="1">
    <location>
        <begin position="26"/>
        <end position="233"/>
    </location>
</feature>
<keyword evidence="1" id="KW-0732">Signal</keyword>
<dbReference type="InterPro" id="IPR029058">
    <property type="entry name" value="AB_hydrolase_fold"/>
</dbReference>
<organism evidence="2 3">
    <name type="scientific">Deinococcus hohokamensis</name>
    <dbReference type="NCBI Taxonomy" id="309883"/>
    <lineage>
        <taxon>Bacteria</taxon>
        <taxon>Thermotogati</taxon>
        <taxon>Deinococcota</taxon>
        <taxon>Deinococci</taxon>
        <taxon>Deinococcales</taxon>
        <taxon>Deinococcaceae</taxon>
        <taxon>Deinococcus</taxon>
    </lineage>
</organism>
<dbReference type="RefSeq" id="WP_380062804.1">
    <property type="nucleotide sequence ID" value="NZ_JBHSEI010000010.1"/>
</dbReference>
<sequence length="233" mass="25040">MSMSWKAPAFTVLSAVLLTACGSSAPDTGALSAQARITAVRHPVLFVHGYNSSGSVWTTMIANFKKDGWTDAQLFSWSYDTTKSNADTADLVRQKVDAILAQTGASKVDIISHSMGGLSSRYYLKNLGGDLKVDAWVSLGGPNHGTNFANACADASCVEMREGSSFLTALNSSDETPGSVRYGTWWSPCDEIINPDQSVLLSGAANTQTTCLSHSQLYQNLGVYTQVRDFVYR</sequence>
<proteinExistence type="predicted"/>
<dbReference type="Gene3D" id="3.40.50.1820">
    <property type="entry name" value="alpha/beta hydrolase"/>
    <property type="match status" value="1"/>
</dbReference>
<accession>A0ABV9IBU6</accession>
<dbReference type="EMBL" id="JBHSEI010000010">
    <property type="protein sequence ID" value="MFC4639827.1"/>
    <property type="molecule type" value="Genomic_DNA"/>
</dbReference>
<dbReference type="Pfam" id="PF01674">
    <property type="entry name" value="Lipase_2"/>
    <property type="match status" value="1"/>
</dbReference>
<comment type="caution">
    <text evidence="2">The sequence shown here is derived from an EMBL/GenBank/DDBJ whole genome shotgun (WGS) entry which is preliminary data.</text>
</comment>
<dbReference type="InterPro" id="IPR002918">
    <property type="entry name" value="Lipase_EstA/Esterase_EstB"/>
</dbReference>
<feature type="signal peptide" evidence="1">
    <location>
        <begin position="1"/>
        <end position="25"/>
    </location>
</feature>
<keyword evidence="3" id="KW-1185">Reference proteome</keyword>
<dbReference type="SUPFAM" id="SSF53474">
    <property type="entry name" value="alpha/beta-Hydrolases"/>
    <property type="match status" value="1"/>
</dbReference>
<gene>
    <name evidence="2" type="ORF">ACFO0D_15960</name>
</gene>
<protein>
    <submittedName>
        <fullName evidence="2">Esterase/lipase family protein</fullName>
    </submittedName>
</protein>
<name>A0ABV9IBU6_9DEIO</name>
<dbReference type="Proteomes" id="UP001595952">
    <property type="component" value="Unassembled WGS sequence"/>
</dbReference>
<dbReference type="PROSITE" id="PS51257">
    <property type="entry name" value="PROKAR_LIPOPROTEIN"/>
    <property type="match status" value="1"/>
</dbReference>
<dbReference type="PANTHER" id="PTHR32015">
    <property type="entry name" value="FASTING INDUCED LIPASE"/>
    <property type="match status" value="1"/>
</dbReference>
<evidence type="ECO:0000313" key="2">
    <source>
        <dbReference type="EMBL" id="MFC4639827.1"/>
    </source>
</evidence>
<evidence type="ECO:0000313" key="3">
    <source>
        <dbReference type="Proteomes" id="UP001595952"/>
    </source>
</evidence>
<reference evidence="3" key="1">
    <citation type="journal article" date="2019" name="Int. J. Syst. Evol. Microbiol.">
        <title>The Global Catalogue of Microorganisms (GCM) 10K type strain sequencing project: providing services to taxonomists for standard genome sequencing and annotation.</title>
        <authorList>
            <consortium name="The Broad Institute Genomics Platform"/>
            <consortium name="The Broad Institute Genome Sequencing Center for Infectious Disease"/>
            <person name="Wu L."/>
            <person name="Ma J."/>
        </authorList>
    </citation>
    <scope>NUCLEOTIDE SEQUENCE [LARGE SCALE GENOMIC DNA]</scope>
    <source>
        <strain evidence="3">CCUG 55995</strain>
    </source>
</reference>
<dbReference type="PANTHER" id="PTHR32015:SF1">
    <property type="entry name" value="LIPASE"/>
    <property type="match status" value="1"/>
</dbReference>
<evidence type="ECO:0000256" key="1">
    <source>
        <dbReference type="SAM" id="SignalP"/>
    </source>
</evidence>